<sequence>MTWQQPLPGPDGELRLTEMSHPCVNGCSVWWKVPAAERGDVVDSGTGTTEGNVAQANQEHRSEWFLTPPQPPQRAANQPEEPTPS</sequence>
<protein>
    <submittedName>
        <fullName evidence="2">Uncharacterized protein</fullName>
    </submittedName>
</protein>
<feature type="compositionally biased region" description="Low complexity" evidence="1">
    <location>
        <begin position="73"/>
        <end position="85"/>
    </location>
</feature>
<name>A0A563F253_9PSEU</name>
<accession>A0A563F253</accession>
<comment type="caution">
    <text evidence="2">The sequence shown here is derived from an EMBL/GenBank/DDBJ whole genome shotgun (WGS) entry which is preliminary data.</text>
</comment>
<organism evidence="2 3">
    <name type="scientific">Lentzea tibetensis</name>
    <dbReference type="NCBI Taxonomy" id="2591470"/>
    <lineage>
        <taxon>Bacteria</taxon>
        <taxon>Bacillati</taxon>
        <taxon>Actinomycetota</taxon>
        <taxon>Actinomycetes</taxon>
        <taxon>Pseudonocardiales</taxon>
        <taxon>Pseudonocardiaceae</taxon>
        <taxon>Lentzea</taxon>
    </lineage>
</organism>
<dbReference type="OrthoDB" id="3556176at2"/>
<evidence type="ECO:0000313" key="3">
    <source>
        <dbReference type="Proteomes" id="UP000316639"/>
    </source>
</evidence>
<feature type="region of interest" description="Disordered" evidence="1">
    <location>
        <begin position="40"/>
        <end position="85"/>
    </location>
</feature>
<dbReference type="EMBL" id="VOBR01000001">
    <property type="protein sequence ID" value="TWP53999.1"/>
    <property type="molecule type" value="Genomic_DNA"/>
</dbReference>
<keyword evidence="3" id="KW-1185">Reference proteome</keyword>
<dbReference type="RefSeq" id="WP_146348782.1">
    <property type="nucleotide sequence ID" value="NZ_VOBR01000001.1"/>
</dbReference>
<proteinExistence type="predicted"/>
<evidence type="ECO:0000256" key="1">
    <source>
        <dbReference type="SAM" id="MobiDB-lite"/>
    </source>
</evidence>
<evidence type="ECO:0000313" key="2">
    <source>
        <dbReference type="EMBL" id="TWP53999.1"/>
    </source>
</evidence>
<dbReference type="AlphaFoldDB" id="A0A563F253"/>
<reference evidence="2 3" key="1">
    <citation type="submission" date="2019-07" db="EMBL/GenBank/DDBJ databases">
        <title>Lentzea xizangensis sp. nov., isolated from Qinghai-Tibetan Plateau Soils.</title>
        <authorList>
            <person name="Huang J."/>
        </authorList>
    </citation>
    <scope>NUCLEOTIDE SEQUENCE [LARGE SCALE GENOMIC DNA]</scope>
    <source>
        <strain evidence="2 3">FXJ1.1311</strain>
    </source>
</reference>
<feature type="compositionally biased region" description="Polar residues" evidence="1">
    <location>
        <begin position="45"/>
        <end position="57"/>
    </location>
</feature>
<dbReference type="Proteomes" id="UP000316639">
    <property type="component" value="Unassembled WGS sequence"/>
</dbReference>
<gene>
    <name evidence="2" type="ORF">FKR81_00020</name>
</gene>